<keyword evidence="1" id="KW-0812">Transmembrane</keyword>
<name>A0A2T0RT44_9RHOB</name>
<feature type="transmembrane region" description="Helical" evidence="1">
    <location>
        <begin position="63"/>
        <end position="82"/>
    </location>
</feature>
<proteinExistence type="predicted"/>
<evidence type="ECO:0000256" key="1">
    <source>
        <dbReference type="SAM" id="Phobius"/>
    </source>
</evidence>
<dbReference type="RefSeq" id="WP_106204709.1">
    <property type="nucleotide sequence ID" value="NZ_PVTD01000003.1"/>
</dbReference>
<keyword evidence="3" id="KW-1185">Reference proteome</keyword>
<reference evidence="2 3" key="1">
    <citation type="submission" date="2018-03" db="EMBL/GenBank/DDBJ databases">
        <title>Genomic Encyclopedia of Archaeal and Bacterial Type Strains, Phase II (KMG-II): from individual species to whole genera.</title>
        <authorList>
            <person name="Goeker M."/>
        </authorList>
    </citation>
    <scope>NUCLEOTIDE SEQUENCE [LARGE SCALE GENOMIC DNA]</scope>
    <source>
        <strain evidence="2 3">DSM 29328</strain>
    </source>
</reference>
<comment type="caution">
    <text evidence="2">The sequence shown here is derived from an EMBL/GenBank/DDBJ whole genome shotgun (WGS) entry which is preliminary data.</text>
</comment>
<accession>A0A2T0RT44</accession>
<feature type="transmembrane region" description="Helical" evidence="1">
    <location>
        <begin position="38"/>
        <end position="56"/>
    </location>
</feature>
<evidence type="ECO:0000313" key="3">
    <source>
        <dbReference type="Proteomes" id="UP000239480"/>
    </source>
</evidence>
<dbReference type="OrthoDB" id="199424at2"/>
<evidence type="ECO:0008006" key="4">
    <source>
        <dbReference type="Google" id="ProtNLM"/>
    </source>
</evidence>
<evidence type="ECO:0000313" key="2">
    <source>
        <dbReference type="EMBL" id="PRY24331.1"/>
    </source>
</evidence>
<dbReference type="Proteomes" id="UP000239480">
    <property type="component" value="Unassembled WGS sequence"/>
</dbReference>
<keyword evidence="1" id="KW-1133">Transmembrane helix</keyword>
<organism evidence="2 3">
    <name type="scientific">Aliiruegeria haliotis</name>
    <dbReference type="NCBI Taxonomy" id="1280846"/>
    <lineage>
        <taxon>Bacteria</taxon>
        <taxon>Pseudomonadati</taxon>
        <taxon>Pseudomonadota</taxon>
        <taxon>Alphaproteobacteria</taxon>
        <taxon>Rhodobacterales</taxon>
        <taxon>Roseobacteraceae</taxon>
        <taxon>Aliiruegeria</taxon>
    </lineage>
</organism>
<gene>
    <name evidence="2" type="ORF">CLV78_103197</name>
</gene>
<dbReference type="AlphaFoldDB" id="A0A2T0RT44"/>
<dbReference type="EMBL" id="PVTD01000003">
    <property type="protein sequence ID" value="PRY24331.1"/>
    <property type="molecule type" value="Genomic_DNA"/>
</dbReference>
<sequence>MSDAPPGWDGLLDDGEEILWQGRPSGQVSFRGLEPGNVLTGLVMFGFAVFWISGAMRASIGDGNIFGIIFPLFGLPFLWVGFDKAGGKVLIDAYRRKRSWYTLTNRRAFIATEILGQRDRNSWPIHAGTVLDLEDGALQSIRFADRRKTARGQNRIGFELIPDGREVLGLMRQIQNHRGAS</sequence>
<keyword evidence="1" id="KW-0472">Membrane</keyword>
<protein>
    <recommendedName>
        <fullName evidence="4">Aspartate carbamoyltransferase catalytic subunit</fullName>
    </recommendedName>
</protein>